<dbReference type="Pfam" id="PF06130">
    <property type="entry name" value="PTAC"/>
    <property type="match status" value="1"/>
</dbReference>
<dbReference type="AlphaFoldDB" id="I6ZMV2"/>
<evidence type="ECO:0000256" key="11">
    <source>
        <dbReference type="PIRNR" id="PIRNR010130"/>
    </source>
</evidence>
<evidence type="ECO:0000256" key="2">
    <source>
        <dbReference type="ARBA" id="ARBA00007342"/>
    </source>
</evidence>
<gene>
    <name evidence="12" type="ordered locus">MROS_0105</name>
</gene>
<comment type="pathway">
    <text evidence="11">Polyol metabolism; 1,2-propanediol degradation.</text>
</comment>
<comment type="function">
    <text evidence="11">Involved in 1,2-propanediol (1,2-PD) degradation by catalyzing the conversion of propanoyl-CoA to propanoyl-phosphate.</text>
</comment>
<name>I6ZMV2_MELRP</name>
<dbReference type="GO" id="GO:0046872">
    <property type="term" value="F:metal ion binding"/>
    <property type="evidence" value="ECO:0007669"/>
    <property type="project" value="UniProtKB-KW"/>
</dbReference>
<dbReference type="STRING" id="1191523.MROS_0105"/>
<sequence length="236" mass="26163">MAGFDIKTIVGENYGGEQKDFIAALADEISRSIEDKYSALFKSSYPLIPVGVSNRHIHLTEKTFKKLFGQDAKFEEMRPLYQPGEFASKHTLTIVGSKLRAIEKVRILGPLRKYDQVEISLTDSIYLGLNPPVTNSGSLDTAAPITLVGPKSSVFLERGAIIANRHIHMTSGDALVLGVKNGDYCKVRIAGIKSTIFENVLIRINDNWRLQMHLDTDDANAAFIKGEVYAEYLGKM</sequence>
<proteinExistence type="inferred from homology"/>
<evidence type="ECO:0000256" key="6">
    <source>
        <dbReference type="ARBA" id="ARBA00022723"/>
    </source>
</evidence>
<dbReference type="KEGG" id="mro:MROS_0105"/>
<dbReference type="PIRSF" id="PIRSF010130">
    <property type="entry name" value="PduL"/>
    <property type="match status" value="1"/>
</dbReference>
<dbReference type="PANTHER" id="PTHR39453:SF1">
    <property type="entry name" value="PHOSPHATE PROPANOYLTRANSFERASE"/>
    <property type="match status" value="1"/>
</dbReference>
<evidence type="ECO:0000256" key="8">
    <source>
        <dbReference type="ARBA" id="ARBA00023315"/>
    </source>
</evidence>
<evidence type="ECO:0000313" key="12">
    <source>
        <dbReference type="EMBL" id="AFN73349.1"/>
    </source>
</evidence>
<dbReference type="GO" id="GO:0031469">
    <property type="term" value="C:bacterial microcompartment"/>
    <property type="evidence" value="ECO:0007669"/>
    <property type="project" value="UniProtKB-SubCell"/>
</dbReference>
<dbReference type="Proteomes" id="UP000009011">
    <property type="component" value="Chromosome"/>
</dbReference>
<evidence type="ECO:0000313" key="13">
    <source>
        <dbReference type="Proteomes" id="UP000009011"/>
    </source>
</evidence>
<keyword evidence="10" id="KW-1283">Bacterial microcompartment</keyword>
<keyword evidence="7" id="KW-0862">Zinc</keyword>
<organism evidence="12 13">
    <name type="scientific">Melioribacter roseus (strain DSM 23840 / JCM 17771 / VKM B-2668 / P3M-2)</name>
    <dbReference type="NCBI Taxonomy" id="1191523"/>
    <lineage>
        <taxon>Bacteria</taxon>
        <taxon>Pseudomonadati</taxon>
        <taxon>Ignavibacteriota</taxon>
        <taxon>Ignavibacteria</taxon>
        <taxon>Ignavibacteriales</taxon>
        <taxon>Melioribacteraceae</taxon>
        <taxon>Melioribacter</taxon>
    </lineage>
</organism>
<evidence type="ECO:0000256" key="7">
    <source>
        <dbReference type="ARBA" id="ARBA00022833"/>
    </source>
</evidence>
<dbReference type="NCBIfam" id="NF011652">
    <property type="entry name" value="PRK15070.1"/>
    <property type="match status" value="1"/>
</dbReference>
<dbReference type="GO" id="GO:0051144">
    <property type="term" value="P:1,2-propanediol catabolic process"/>
    <property type="evidence" value="ECO:0007669"/>
    <property type="project" value="UniProtKB-UniPathway"/>
</dbReference>
<evidence type="ECO:0000256" key="4">
    <source>
        <dbReference type="ARBA" id="ARBA00020837"/>
    </source>
</evidence>
<evidence type="ECO:0000256" key="5">
    <source>
        <dbReference type="ARBA" id="ARBA00022679"/>
    </source>
</evidence>
<dbReference type="UniPathway" id="UPA00621"/>
<evidence type="ECO:0000256" key="9">
    <source>
        <dbReference type="ARBA" id="ARBA00024322"/>
    </source>
</evidence>
<dbReference type="PANTHER" id="PTHR39453">
    <property type="entry name" value="PHOSPHATE PROPANOYLTRANSFERASE"/>
    <property type="match status" value="1"/>
</dbReference>
<evidence type="ECO:0000256" key="10">
    <source>
        <dbReference type="ARBA" id="ARBA00024446"/>
    </source>
</evidence>
<evidence type="ECO:0000256" key="3">
    <source>
        <dbReference type="ARBA" id="ARBA00012206"/>
    </source>
</evidence>
<dbReference type="EMBL" id="CP003557">
    <property type="protein sequence ID" value="AFN73349.1"/>
    <property type="molecule type" value="Genomic_DNA"/>
</dbReference>
<comment type="cofactor">
    <cofactor evidence="1">
        <name>Zn(2+)</name>
        <dbReference type="ChEBI" id="CHEBI:29105"/>
    </cofactor>
</comment>
<dbReference type="InterPro" id="IPR008300">
    <property type="entry name" value="PTAC"/>
</dbReference>
<keyword evidence="5 11" id="KW-0808">Transferase</keyword>
<comment type="similarity">
    <text evidence="2 11">Belongs to the PduL family.</text>
</comment>
<protein>
    <recommendedName>
        <fullName evidence="4 11">Phosphate propanoyltransferase</fullName>
        <ecNumber evidence="3 11">2.3.1.222</ecNumber>
    </recommendedName>
</protein>
<keyword evidence="6" id="KW-0479">Metal-binding</keyword>
<accession>I6ZMV2</accession>
<dbReference type="eggNOG" id="COG4869">
    <property type="taxonomic scope" value="Bacteria"/>
</dbReference>
<dbReference type="EC" id="2.3.1.222" evidence="3 11"/>
<reference evidence="12 13" key="1">
    <citation type="journal article" date="2013" name="PLoS ONE">
        <title>Genomic analysis of Melioribacter roseus, facultatively anaerobic organotrophic bacterium representing a novel deep lineage within Bacteriodetes/Chlorobi group.</title>
        <authorList>
            <person name="Kadnikov V.V."/>
            <person name="Mardanov A.V."/>
            <person name="Podosokorskaya O.A."/>
            <person name="Gavrilov S.N."/>
            <person name="Kublanov I.V."/>
            <person name="Beletsky A.V."/>
            <person name="Bonch-Osmolovskaya E.A."/>
            <person name="Ravin N.V."/>
        </authorList>
    </citation>
    <scope>NUCLEOTIDE SEQUENCE [LARGE SCALE GENOMIC DNA]</scope>
    <source>
        <strain evidence="13">JCM 17771 / P3M-2</strain>
    </source>
</reference>
<dbReference type="GO" id="GO:0016747">
    <property type="term" value="F:acyltransferase activity, transferring groups other than amino-acyl groups"/>
    <property type="evidence" value="ECO:0007669"/>
    <property type="project" value="InterPro"/>
</dbReference>
<dbReference type="HOGENOM" id="CLU_080676_0_0_10"/>
<comment type="subcellular location">
    <subcellularLocation>
        <location evidence="9">Bacterial microcompartment</location>
    </subcellularLocation>
</comment>
<comment type="catalytic activity">
    <reaction evidence="11">
        <text>propanoyl-CoA + phosphate = propanoyl phosphate + CoA</text>
        <dbReference type="Rhea" id="RHEA:28046"/>
        <dbReference type="ChEBI" id="CHEBI:43474"/>
        <dbReference type="ChEBI" id="CHEBI:57287"/>
        <dbReference type="ChEBI" id="CHEBI:57392"/>
        <dbReference type="ChEBI" id="CHEBI:58933"/>
        <dbReference type="EC" id="2.3.1.222"/>
    </reaction>
</comment>
<dbReference type="RefSeq" id="WP_014854786.1">
    <property type="nucleotide sequence ID" value="NC_018178.1"/>
</dbReference>
<evidence type="ECO:0000256" key="1">
    <source>
        <dbReference type="ARBA" id="ARBA00001947"/>
    </source>
</evidence>
<keyword evidence="13" id="KW-1185">Reference proteome</keyword>
<keyword evidence="8 11" id="KW-0012">Acyltransferase</keyword>